<organism evidence="8">
    <name type="scientific">Wolinella succinogenes (strain ATCC 29543 / DSM 1740 / CCUG 13145 / JCM 31913 / LMG 7466 / NCTC 11488 / FDC 602W)</name>
    <name type="common">Vibrio succinogenes</name>
    <dbReference type="NCBI Taxonomy" id="273121"/>
    <lineage>
        <taxon>Bacteria</taxon>
        <taxon>Pseudomonadati</taxon>
        <taxon>Campylobacterota</taxon>
        <taxon>Epsilonproteobacteria</taxon>
        <taxon>Campylobacterales</taxon>
        <taxon>Helicobacteraceae</taxon>
        <taxon>Wolinella</taxon>
    </lineage>
</organism>
<keyword evidence="4 6" id="KW-1133">Transmembrane helix</keyword>
<dbReference type="InterPro" id="IPR005226">
    <property type="entry name" value="UPF0014_fam"/>
</dbReference>
<reference evidence="7 8" key="1">
    <citation type="journal article" date="2003" name="Proc. Natl. Acad. Sci. U.S.A.">
        <title>Complete genome sequence and analysis of Wolinella succinogenes.</title>
        <authorList>
            <person name="Baar C."/>
            <person name="Eppinger M."/>
            <person name="Raddatz G."/>
            <person name="Simon JM."/>
            <person name="Lanz C."/>
            <person name="Klimmek O."/>
            <person name="Nandakumar R."/>
            <person name="Gross R."/>
            <person name="Rosinus A."/>
            <person name="Keller H."/>
            <person name="Jagtap P."/>
            <person name="Linke B."/>
            <person name="Meyer F."/>
            <person name="Lederer H."/>
            <person name="Schuster S.C."/>
        </authorList>
    </citation>
    <scope>NUCLEOTIDE SEQUENCE [LARGE SCALE GENOMIC DNA]</scope>
    <source>
        <strain evidence="8">ATCC 29543 / DSM 1740 / CCUG 13145 / JCM 31913 / LMG 7466 / NCTC 11488 / FDC 602W</strain>
    </source>
</reference>
<dbReference type="GO" id="GO:0005886">
    <property type="term" value="C:plasma membrane"/>
    <property type="evidence" value="ECO:0007669"/>
    <property type="project" value="TreeGrafter"/>
</dbReference>
<sequence length="248" mass="27298">MEGFHLGTGALLFLALLVILFLWRSHPLLARQSLIASSRALIQISLLGVALLWIFEHDSWFFNLTALLLMLLFASLEAKESGFSRRPRLILFLVLGGSSLIALPLGLLTQTLSGSSREFIPIAGMVVGNSLSAYLLCAKTLQEQLLGNLPLIEGKLALGDTLAHATQEERQRTMERAMLPLLNNLKNLGVIFIPGAMTGMLLAGFEPMQAASLQLSIMLLLFFGSLSACYITSHYLYKEVFYIPRFKG</sequence>
<evidence type="ECO:0000256" key="6">
    <source>
        <dbReference type="SAM" id="Phobius"/>
    </source>
</evidence>
<feature type="transmembrane region" description="Helical" evidence="6">
    <location>
        <begin position="60"/>
        <end position="77"/>
    </location>
</feature>
<evidence type="ECO:0000313" key="8">
    <source>
        <dbReference type="Proteomes" id="UP000000422"/>
    </source>
</evidence>
<dbReference type="PANTHER" id="PTHR30028">
    <property type="entry name" value="UPF0014 INNER MEMBRANE PROTEIN YBBM-RELATED"/>
    <property type="match status" value="1"/>
</dbReference>
<dbReference type="Pfam" id="PF03649">
    <property type="entry name" value="UPF0014"/>
    <property type="match status" value="1"/>
</dbReference>
<feature type="transmembrane region" description="Helical" evidence="6">
    <location>
        <begin position="119"/>
        <end position="137"/>
    </location>
</feature>
<evidence type="ECO:0000313" key="7">
    <source>
        <dbReference type="EMBL" id="CAE10765.1"/>
    </source>
</evidence>
<evidence type="ECO:0000256" key="4">
    <source>
        <dbReference type="ARBA" id="ARBA00022989"/>
    </source>
</evidence>
<gene>
    <name evidence="7" type="ordered locus">WS1741</name>
</gene>
<feature type="transmembrane region" description="Helical" evidence="6">
    <location>
        <begin position="185"/>
        <end position="205"/>
    </location>
</feature>
<dbReference type="EMBL" id="BX571661">
    <property type="protein sequence ID" value="CAE10765.1"/>
    <property type="molecule type" value="Genomic_DNA"/>
</dbReference>
<comment type="subcellular location">
    <subcellularLocation>
        <location evidence="1">Membrane</location>
        <topology evidence="1">Multi-pass membrane protein</topology>
    </subcellularLocation>
</comment>
<dbReference type="Proteomes" id="UP000000422">
    <property type="component" value="Chromosome"/>
</dbReference>
<protein>
    <submittedName>
        <fullName evidence="7">PREDICTED PEMEASE</fullName>
    </submittedName>
</protein>
<keyword evidence="5 6" id="KW-0472">Membrane</keyword>
<keyword evidence="3 6" id="KW-0812">Transmembrane</keyword>
<name>Q7MR41_WOLSU</name>
<dbReference type="STRING" id="273121.WS1741"/>
<feature type="transmembrane region" description="Helical" evidence="6">
    <location>
        <begin position="6"/>
        <end position="23"/>
    </location>
</feature>
<evidence type="ECO:0000256" key="2">
    <source>
        <dbReference type="ARBA" id="ARBA00005268"/>
    </source>
</evidence>
<dbReference type="KEGG" id="wsu:WS1741"/>
<dbReference type="AlphaFoldDB" id="Q7MR41"/>
<feature type="transmembrane region" description="Helical" evidence="6">
    <location>
        <begin position="35"/>
        <end position="54"/>
    </location>
</feature>
<feature type="transmembrane region" description="Helical" evidence="6">
    <location>
        <begin position="217"/>
        <end position="237"/>
    </location>
</feature>
<dbReference type="eggNOG" id="COG0390">
    <property type="taxonomic scope" value="Bacteria"/>
</dbReference>
<evidence type="ECO:0000256" key="1">
    <source>
        <dbReference type="ARBA" id="ARBA00004141"/>
    </source>
</evidence>
<dbReference type="HOGENOM" id="CLU_076147_1_0_7"/>
<evidence type="ECO:0000256" key="3">
    <source>
        <dbReference type="ARBA" id="ARBA00022692"/>
    </source>
</evidence>
<dbReference type="PANTHER" id="PTHR30028:SF0">
    <property type="entry name" value="PROTEIN ALUMINUM SENSITIVE 3"/>
    <property type="match status" value="1"/>
</dbReference>
<keyword evidence="8" id="KW-1185">Reference proteome</keyword>
<comment type="similarity">
    <text evidence="2">Belongs to the UPF0014 family.</text>
</comment>
<feature type="transmembrane region" description="Helical" evidence="6">
    <location>
        <begin position="89"/>
        <end position="107"/>
    </location>
</feature>
<accession>Q7MR41</accession>
<proteinExistence type="inferred from homology"/>
<evidence type="ECO:0000256" key="5">
    <source>
        <dbReference type="ARBA" id="ARBA00023136"/>
    </source>
</evidence>